<keyword evidence="7" id="KW-1185">Reference proteome</keyword>
<dbReference type="GO" id="GO:0006950">
    <property type="term" value="P:response to stress"/>
    <property type="evidence" value="ECO:0007669"/>
    <property type="project" value="UniProtKB-ARBA"/>
</dbReference>
<evidence type="ECO:0000256" key="1">
    <source>
        <dbReference type="ARBA" id="ARBA00008987"/>
    </source>
</evidence>
<dbReference type="PANTHER" id="PTHR45663">
    <property type="entry name" value="GEO12009P1"/>
    <property type="match status" value="1"/>
</dbReference>
<evidence type="ECO:0000259" key="5">
    <source>
        <dbReference type="Pfam" id="PF00085"/>
    </source>
</evidence>
<keyword evidence="2" id="KW-0676">Redox-active center</keyword>
<dbReference type="Pfam" id="PF14561">
    <property type="entry name" value="TPR_20"/>
    <property type="match status" value="1"/>
</dbReference>
<keyword evidence="3" id="KW-0802">TPR repeat</keyword>
<evidence type="ECO:0000313" key="6">
    <source>
        <dbReference type="EMBL" id="PZR52029.1"/>
    </source>
</evidence>
<evidence type="ECO:0000256" key="2">
    <source>
        <dbReference type="ARBA" id="ARBA00023284"/>
    </source>
</evidence>
<feature type="domain" description="Thioredoxin" evidence="5">
    <location>
        <begin position="42"/>
        <end position="143"/>
    </location>
</feature>
<organism evidence="6 7">
    <name type="scientific">Xylanimonas oleitrophica</name>
    <dbReference type="NCBI Taxonomy" id="2607479"/>
    <lineage>
        <taxon>Bacteria</taxon>
        <taxon>Bacillati</taxon>
        <taxon>Actinomycetota</taxon>
        <taxon>Actinomycetes</taxon>
        <taxon>Micrococcales</taxon>
        <taxon>Promicromonosporaceae</taxon>
        <taxon>Xylanimonas</taxon>
    </lineage>
</organism>
<evidence type="ECO:0000256" key="3">
    <source>
        <dbReference type="PROSITE-ProRule" id="PRU00339"/>
    </source>
</evidence>
<dbReference type="Pfam" id="PF00085">
    <property type="entry name" value="Thioredoxin"/>
    <property type="match status" value="1"/>
</dbReference>
<gene>
    <name evidence="6" type="ORF">DNL40_13500</name>
</gene>
<dbReference type="EMBL" id="QKWH01000013">
    <property type="protein sequence ID" value="PZR52029.1"/>
    <property type="molecule type" value="Genomic_DNA"/>
</dbReference>
<proteinExistence type="inferred from homology"/>
<feature type="compositionally biased region" description="Low complexity" evidence="4">
    <location>
        <begin position="162"/>
        <end position="175"/>
    </location>
</feature>
<accession>A0A2W5WKB8</accession>
<dbReference type="InterPro" id="IPR013766">
    <property type="entry name" value="Thioredoxin_domain"/>
</dbReference>
<comment type="caution">
    <text evidence="6">The sequence shown here is derived from an EMBL/GenBank/DDBJ whole genome shotgun (WGS) entry which is preliminary data.</text>
</comment>
<feature type="region of interest" description="Disordered" evidence="4">
    <location>
        <begin position="156"/>
        <end position="183"/>
    </location>
</feature>
<dbReference type="GO" id="GO:0005737">
    <property type="term" value="C:cytoplasm"/>
    <property type="evidence" value="ECO:0007669"/>
    <property type="project" value="TreeGrafter"/>
</dbReference>
<dbReference type="GO" id="GO:0015035">
    <property type="term" value="F:protein-disulfide reductase activity"/>
    <property type="evidence" value="ECO:0007669"/>
    <property type="project" value="TreeGrafter"/>
</dbReference>
<dbReference type="Gene3D" id="3.40.30.10">
    <property type="entry name" value="Glutaredoxin"/>
    <property type="match status" value="1"/>
</dbReference>
<dbReference type="Proteomes" id="UP000248783">
    <property type="component" value="Unassembled WGS sequence"/>
</dbReference>
<protein>
    <submittedName>
        <fullName evidence="6">Co-chaperone YbbN</fullName>
    </submittedName>
</protein>
<dbReference type="SUPFAM" id="SSF48452">
    <property type="entry name" value="TPR-like"/>
    <property type="match status" value="1"/>
</dbReference>
<dbReference type="InterPro" id="IPR036249">
    <property type="entry name" value="Thioredoxin-like_sf"/>
</dbReference>
<dbReference type="Pfam" id="PF13414">
    <property type="entry name" value="TPR_11"/>
    <property type="match status" value="1"/>
</dbReference>
<sequence>MSNPNPQPSFAARGAVDLSALQRPQSPPPGEPGGAPAAGGYVLDLTDENFPQVVQDSATYPVVVLLWIPTDQANSELGTLLGRLADEYAGRFLLGRVDAQAHPQIAAAFRVEGVPTVVAVLQGQPLPLFAGAASEEQVRAVLDQVLAAAEQNGVTGRAPVQGAGSAGATEAGAPEAEPEPELPPLHQEAYDAIETGDYEAAVAAYEKALRQDPKDAMASAGLAQVRLLLRTRDVDLQAVRTAAADAPSDLDAQLAVADTDMLGGKVQDAFDRLLELLPAADADAKERLRVRLVEYFEMVGATDPRVVKARQKLALYLY</sequence>
<feature type="repeat" description="TPR" evidence="3">
    <location>
        <begin position="182"/>
        <end position="215"/>
    </location>
</feature>
<name>A0A2W5WKB8_9MICO</name>
<evidence type="ECO:0000313" key="7">
    <source>
        <dbReference type="Proteomes" id="UP000248783"/>
    </source>
</evidence>
<dbReference type="PANTHER" id="PTHR45663:SF11">
    <property type="entry name" value="GEO12009P1"/>
    <property type="match status" value="1"/>
</dbReference>
<comment type="similarity">
    <text evidence="1">Belongs to the thioredoxin family.</text>
</comment>
<reference evidence="6 7" key="1">
    <citation type="submission" date="2018-06" db="EMBL/GenBank/DDBJ databases">
        <title>Whole genome sequencing of a novel hydrocarbon degrading bacterial strain, PW21 isolated from oil contaminated produced water sample.</title>
        <authorList>
            <person name="Nagkirti P."/>
            <person name="Shaikh A."/>
            <person name="Gowdaman V."/>
            <person name="Engineer A.E."/>
            <person name="Dagar S."/>
            <person name="Dhakephalkar P.K."/>
        </authorList>
    </citation>
    <scope>NUCLEOTIDE SEQUENCE [LARGE SCALE GENOMIC DNA]</scope>
    <source>
        <strain evidence="6 7">PW21</strain>
    </source>
</reference>
<dbReference type="InterPro" id="IPR019734">
    <property type="entry name" value="TPR_rpt"/>
</dbReference>
<dbReference type="CDD" id="cd02956">
    <property type="entry name" value="ybbN"/>
    <property type="match status" value="1"/>
</dbReference>
<dbReference type="Gene3D" id="1.25.40.10">
    <property type="entry name" value="Tetratricopeptide repeat domain"/>
    <property type="match status" value="2"/>
</dbReference>
<dbReference type="InterPro" id="IPR011990">
    <property type="entry name" value="TPR-like_helical_dom_sf"/>
</dbReference>
<feature type="region of interest" description="Disordered" evidence="4">
    <location>
        <begin position="1"/>
        <end position="41"/>
    </location>
</feature>
<dbReference type="RefSeq" id="WP_111251788.1">
    <property type="nucleotide sequence ID" value="NZ_QKWH01000013.1"/>
</dbReference>
<dbReference type="SUPFAM" id="SSF52833">
    <property type="entry name" value="Thioredoxin-like"/>
    <property type="match status" value="1"/>
</dbReference>
<dbReference type="AlphaFoldDB" id="A0A2W5WKB8"/>
<evidence type="ECO:0000256" key="4">
    <source>
        <dbReference type="SAM" id="MobiDB-lite"/>
    </source>
</evidence>
<dbReference type="PROSITE" id="PS50005">
    <property type="entry name" value="TPR"/>
    <property type="match status" value="1"/>
</dbReference>